<dbReference type="SMART" id="SM00220">
    <property type="entry name" value="S_TKc"/>
    <property type="match status" value="1"/>
</dbReference>
<organism evidence="6 7">
    <name type="scientific">Gonapodya prolifera (strain JEL478)</name>
    <name type="common">Monoblepharis prolifera</name>
    <dbReference type="NCBI Taxonomy" id="1344416"/>
    <lineage>
        <taxon>Eukaryota</taxon>
        <taxon>Fungi</taxon>
        <taxon>Fungi incertae sedis</taxon>
        <taxon>Chytridiomycota</taxon>
        <taxon>Chytridiomycota incertae sedis</taxon>
        <taxon>Monoblepharidomycetes</taxon>
        <taxon>Monoblepharidales</taxon>
        <taxon>Gonapodyaceae</taxon>
        <taxon>Gonapodya</taxon>
    </lineage>
</organism>
<name>A0A139APU9_GONPJ</name>
<evidence type="ECO:0000256" key="3">
    <source>
        <dbReference type="PROSITE-ProRule" id="PRU10141"/>
    </source>
</evidence>
<dbReference type="InterPro" id="IPR000719">
    <property type="entry name" value="Prot_kinase_dom"/>
</dbReference>
<keyword evidence="2 3" id="KW-0067">ATP-binding</keyword>
<dbReference type="InterPro" id="IPR011009">
    <property type="entry name" value="Kinase-like_dom_sf"/>
</dbReference>
<proteinExistence type="predicted"/>
<keyword evidence="7" id="KW-1185">Reference proteome</keyword>
<dbReference type="Proteomes" id="UP000070544">
    <property type="component" value="Unassembled WGS sequence"/>
</dbReference>
<feature type="binding site" evidence="3">
    <location>
        <position position="118"/>
    </location>
    <ligand>
        <name>ATP</name>
        <dbReference type="ChEBI" id="CHEBI:30616"/>
    </ligand>
</feature>
<feature type="compositionally biased region" description="Basic and acidic residues" evidence="4">
    <location>
        <begin position="534"/>
        <end position="544"/>
    </location>
</feature>
<sequence length="627" mass="70014">MASVDVESPESAIPLDLRQLSFFDKRSQVMYAQRTSKLLSQDTREDLRAKANAVSGPKFAQGPELGQTYVRPDGTKVMRAIFQEWSLGKTLGQGAFASVGEATTSIASCGRDVRAVFKSSKVVPYSEWDANDENRHQFLYVIRELTTLVHLSRSHPTFPGLEAACHVKYGHPSIVKIYDGVFDTENRMFHTFMERANGIELFDFLRERGGKLPEPEVKIIMKQLLRALDYMHTNRVIHRDIKLDNIIIDPKTLRIMLIDFNLAAFYHPTVRLHEPVGCINYSSPQILETAIFPDRGGYLAERGWSDLWASGVVMYGMLVGFFPFRSQTPRKLYNEILRLEKRPLEWVDSEHVGPAARRFAEKMLDPRSVGRLTAGELLEDPYLAGVPAFEDTWYPTAHNPRVLAATPVESAFAPPAKLPVELRRFWTINKDGVSPEMTSDDLDVQFFAIRRAMFGMLGIEPPQCVLEQERMVAGLVQEEDVDMDDSMTLESSRSSKEWSKPDIAVGPGMPGRDVVMKEPSASTVVSPNRAASHGSDRTAVRVGEEGDSATNTTSVSSGTTAVPSLPENVEHLGKVHMWKLSHKSKVNIAKMVQTGFKRVRDAVQDWKKCGGKGMVGVSGELQVLDAE</sequence>
<dbReference type="GO" id="GO:0005524">
    <property type="term" value="F:ATP binding"/>
    <property type="evidence" value="ECO:0007669"/>
    <property type="project" value="UniProtKB-UniRule"/>
</dbReference>
<dbReference type="InterPro" id="IPR017441">
    <property type="entry name" value="Protein_kinase_ATP_BS"/>
</dbReference>
<feature type="compositionally biased region" description="Polar residues" evidence="4">
    <location>
        <begin position="548"/>
        <end position="562"/>
    </location>
</feature>
<dbReference type="PROSITE" id="PS50011">
    <property type="entry name" value="PROTEIN_KINASE_DOM"/>
    <property type="match status" value="1"/>
</dbReference>
<gene>
    <name evidence="6" type="ORF">M427DRAFT_132667</name>
</gene>
<dbReference type="PANTHER" id="PTHR24346">
    <property type="entry name" value="MAP/MICROTUBULE AFFINITY-REGULATING KINASE"/>
    <property type="match status" value="1"/>
</dbReference>
<evidence type="ECO:0000256" key="4">
    <source>
        <dbReference type="SAM" id="MobiDB-lite"/>
    </source>
</evidence>
<reference evidence="6 7" key="1">
    <citation type="journal article" date="2015" name="Genome Biol. Evol.">
        <title>Phylogenomic analyses indicate that early fungi evolved digesting cell walls of algal ancestors of land plants.</title>
        <authorList>
            <person name="Chang Y."/>
            <person name="Wang S."/>
            <person name="Sekimoto S."/>
            <person name="Aerts A.L."/>
            <person name="Choi C."/>
            <person name="Clum A."/>
            <person name="LaButti K.M."/>
            <person name="Lindquist E.A."/>
            <person name="Yee Ngan C."/>
            <person name="Ohm R.A."/>
            <person name="Salamov A.A."/>
            <person name="Grigoriev I.V."/>
            <person name="Spatafora J.W."/>
            <person name="Berbee M.L."/>
        </authorList>
    </citation>
    <scope>NUCLEOTIDE SEQUENCE [LARGE SCALE GENOMIC DNA]</scope>
    <source>
        <strain evidence="6 7">JEL478</strain>
    </source>
</reference>
<dbReference type="GO" id="GO:0004674">
    <property type="term" value="F:protein serine/threonine kinase activity"/>
    <property type="evidence" value="ECO:0007669"/>
    <property type="project" value="TreeGrafter"/>
</dbReference>
<feature type="region of interest" description="Disordered" evidence="4">
    <location>
        <begin position="483"/>
        <end position="565"/>
    </location>
</feature>
<dbReference type="STRING" id="1344416.A0A139APU9"/>
<evidence type="ECO:0000256" key="2">
    <source>
        <dbReference type="ARBA" id="ARBA00022840"/>
    </source>
</evidence>
<evidence type="ECO:0000313" key="7">
    <source>
        <dbReference type="Proteomes" id="UP000070544"/>
    </source>
</evidence>
<dbReference type="Gene3D" id="3.30.200.20">
    <property type="entry name" value="Phosphorylase Kinase, domain 1"/>
    <property type="match status" value="1"/>
</dbReference>
<evidence type="ECO:0000259" key="5">
    <source>
        <dbReference type="PROSITE" id="PS50011"/>
    </source>
</evidence>
<dbReference type="PANTHER" id="PTHR24346:SF30">
    <property type="entry name" value="MATERNAL EMBRYONIC LEUCINE ZIPPER KINASE"/>
    <property type="match status" value="1"/>
</dbReference>
<accession>A0A139APU9</accession>
<dbReference type="InterPro" id="IPR008271">
    <property type="entry name" value="Ser/Thr_kinase_AS"/>
</dbReference>
<dbReference type="GO" id="GO:0035556">
    <property type="term" value="P:intracellular signal transduction"/>
    <property type="evidence" value="ECO:0007669"/>
    <property type="project" value="TreeGrafter"/>
</dbReference>
<dbReference type="PROSITE" id="PS00107">
    <property type="entry name" value="PROTEIN_KINASE_ATP"/>
    <property type="match status" value="1"/>
</dbReference>
<dbReference type="AlphaFoldDB" id="A0A139APU9"/>
<dbReference type="Gene3D" id="1.10.510.10">
    <property type="entry name" value="Transferase(Phosphotransferase) domain 1"/>
    <property type="match status" value="1"/>
</dbReference>
<keyword evidence="1 3" id="KW-0547">Nucleotide-binding</keyword>
<dbReference type="Pfam" id="PF00069">
    <property type="entry name" value="Pkinase"/>
    <property type="match status" value="1"/>
</dbReference>
<protein>
    <submittedName>
        <fullName evidence="6">Kinase-like protein</fullName>
    </submittedName>
</protein>
<dbReference type="GO" id="GO:0005737">
    <property type="term" value="C:cytoplasm"/>
    <property type="evidence" value="ECO:0007669"/>
    <property type="project" value="TreeGrafter"/>
</dbReference>
<dbReference type="PROSITE" id="PS00108">
    <property type="entry name" value="PROTEIN_KINASE_ST"/>
    <property type="match status" value="1"/>
</dbReference>
<evidence type="ECO:0000313" key="6">
    <source>
        <dbReference type="EMBL" id="KXS18752.1"/>
    </source>
</evidence>
<keyword evidence="6" id="KW-0808">Transferase</keyword>
<dbReference type="OrthoDB" id="597155at2759"/>
<evidence type="ECO:0000256" key="1">
    <source>
        <dbReference type="ARBA" id="ARBA00022741"/>
    </source>
</evidence>
<dbReference type="SUPFAM" id="SSF56112">
    <property type="entry name" value="Protein kinase-like (PK-like)"/>
    <property type="match status" value="1"/>
</dbReference>
<keyword evidence="6" id="KW-0418">Kinase</keyword>
<feature type="domain" description="Protein kinase" evidence="5">
    <location>
        <begin position="85"/>
        <end position="383"/>
    </location>
</feature>
<dbReference type="EMBL" id="KQ965741">
    <property type="protein sequence ID" value="KXS18752.1"/>
    <property type="molecule type" value="Genomic_DNA"/>
</dbReference>